<dbReference type="PANTHER" id="PTHR31137">
    <property type="entry name" value="PROTEIN PSIB-RELATED-RELATED"/>
    <property type="match status" value="1"/>
</dbReference>
<evidence type="ECO:0000256" key="5">
    <source>
        <dbReference type="SAM" id="SignalP"/>
    </source>
</evidence>
<evidence type="ECO:0000259" key="6">
    <source>
        <dbReference type="PROSITE" id="PS51820"/>
    </source>
</evidence>
<evidence type="ECO:0000256" key="3">
    <source>
        <dbReference type="ARBA" id="ARBA00023180"/>
    </source>
</evidence>
<dbReference type="STRING" id="1391654.AKJ09_02946"/>
<keyword evidence="8" id="KW-1185">Reference proteome</keyword>
<feature type="compositionally biased region" description="Polar residues" evidence="4">
    <location>
        <begin position="89"/>
        <end position="109"/>
    </location>
</feature>
<evidence type="ECO:0000256" key="4">
    <source>
        <dbReference type="SAM" id="MobiDB-lite"/>
    </source>
</evidence>
<keyword evidence="2 5" id="KW-0732">Signal</keyword>
<evidence type="ECO:0000313" key="7">
    <source>
        <dbReference type="EMBL" id="AKU96282.1"/>
    </source>
</evidence>
<dbReference type="EMBL" id="CP012333">
    <property type="protein sequence ID" value="AKU96282.1"/>
    <property type="molecule type" value="Genomic_DNA"/>
</dbReference>
<dbReference type="Proteomes" id="UP000064967">
    <property type="component" value="Chromosome"/>
</dbReference>
<dbReference type="GO" id="GO:0005576">
    <property type="term" value="C:extracellular region"/>
    <property type="evidence" value="ECO:0007669"/>
    <property type="project" value="TreeGrafter"/>
</dbReference>
<reference evidence="7 8" key="1">
    <citation type="submission" date="2015-08" db="EMBL/GenBank/DDBJ databases">
        <authorList>
            <person name="Babu N.S."/>
            <person name="Beckwith C.J."/>
            <person name="Beseler K.G."/>
            <person name="Brison A."/>
            <person name="Carone J.V."/>
            <person name="Caskin T.P."/>
            <person name="Diamond M."/>
            <person name="Durham M.E."/>
            <person name="Foxe J.M."/>
            <person name="Go M."/>
            <person name="Henderson B.A."/>
            <person name="Jones I.B."/>
            <person name="McGettigan J.A."/>
            <person name="Micheletti S.J."/>
            <person name="Nasrallah M.E."/>
            <person name="Ortiz D."/>
            <person name="Piller C.R."/>
            <person name="Privatt S.R."/>
            <person name="Schneider S.L."/>
            <person name="Sharp S."/>
            <person name="Smith T.C."/>
            <person name="Stanton J.D."/>
            <person name="Ullery H.E."/>
            <person name="Wilson R.J."/>
            <person name="Serrano M.G."/>
            <person name="Buck G."/>
            <person name="Lee V."/>
            <person name="Wang Y."/>
            <person name="Carvalho R."/>
            <person name="Voegtly L."/>
            <person name="Shi R."/>
            <person name="Duckworth R."/>
            <person name="Johnson A."/>
            <person name="Loviza R."/>
            <person name="Walstead R."/>
            <person name="Shah Z."/>
            <person name="Kiflezghi M."/>
            <person name="Wade K."/>
            <person name="Ball S.L."/>
            <person name="Bradley K.W."/>
            <person name="Asai D.J."/>
            <person name="Bowman C.A."/>
            <person name="Russell D.A."/>
            <person name="Pope W.H."/>
            <person name="Jacobs-Sera D."/>
            <person name="Hendrix R.W."/>
            <person name="Hatfull G.F."/>
        </authorList>
    </citation>
    <scope>NUCLEOTIDE SEQUENCE [LARGE SCALE GENOMIC DNA]</scope>
    <source>
        <strain evidence="7 8">DSM 27648</strain>
    </source>
</reference>
<feature type="signal peptide" evidence="5">
    <location>
        <begin position="1"/>
        <end position="21"/>
    </location>
</feature>
<accession>A0A0K1PRZ2</accession>
<keyword evidence="3" id="KW-0325">Glycoprotein</keyword>
<organism evidence="7 8">
    <name type="scientific">Labilithrix luteola</name>
    <dbReference type="NCBI Taxonomy" id="1391654"/>
    <lineage>
        <taxon>Bacteria</taxon>
        <taxon>Pseudomonadati</taxon>
        <taxon>Myxococcota</taxon>
        <taxon>Polyangia</taxon>
        <taxon>Polyangiales</taxon>
        <taxon>Labilitrichaceae</taxon>
        <taxon>Labilithrix</taxon>
    </lineage>
</organism>
<dbReference type="NCBIfam" id="TIGR02148">
    <property type="entry name" value="Fibro_Slime"/>
    <property type="match status" value="1"/>
</dbReference>
<dbReference type="RefSeq" id="WP_146647594.1">
    <property type="nucleotide sequence ID" value="NZ_CP012333.1"/>
</dbReference>
<dbReference type="PROSITE" id="PS51820">
    <property type="entry name" value="PA14"/>
    <property type="match status" value="1"/>
</dbReference>
<evidence type="ECO:0000313" key="8">
    <source>
        <dbReference type="Proteomes" id="UP000064967"/>
    </source>
</evidence>
<gene>
    <name evidence="7" type="ORF">AKJ09_02946</name>
</gene>
<feature type="region of interest" description="Disordered" evidence="4">
    <location>
        <begin position="86"/>
        <end position="109"/>
    </location>
</feature>
<dbReference type="AlphaFoldDB" id="A0A0K1PRZ2"/>
<dbReference type="InterPro" id="IPR011874">
    <property type="entry name" value="Fibro_Slime"/>
</dbReference>
<dbReference type="InterPro" id="IPR011658">
    <property type="entry name" value="PA14_dom"/>
</dbReference>
<feature type="domain" description="PA14" evidence="6">
    <location>
        <begin position="191"/>
        <end position="330"/>
    </location>
</feature>
<name>A0A0K1PRZ2_9BACT</name>
<evidence type="ECO:0000256" key="2">
    <source>
        <dbReference type="ARBA" id="ARBA00022729"/>
    </source>
</evidence>
<feature type="compositionally biased region" description="Gly residues" evidence="4">
    <location>
        <begin position="44"/>
        <end position="66"/>
    </location>
</feature>
<feature type="chain" id="PRO_5005466152" description="PA14 domain-containing protein" evidence="5">
    <location>
        <begin position="22"/>
        <end position="330"/>
    </location>
</feature>
<dbReference type="OrthoDB" id="9757642at2"/>
<proteinExistence type="inferred from homology"/>
<evidence type="ECO:0000256" key="1">
    <source>
        <dbReference type="ARBA" id="ARBA00008709"/>
    </source>
</evidence>
<dbReference type="KEGG" id="llu:AKJ09_02946"/>
<protein>
    <recommendedName>
        <fullName evidence="6">PA14 domain-containing protein</fullName>
    </recommendedName>
</protein>
<sequence>MPSRAVRSLGLALAASLLATAAACGSTDGESEFGDGKQDASTPGTGGSSGNPGFGDEAGPGSGDSGGSSSEPGVLEAIVRDFKKWDGNEANTNPDFENTGSLPNQGSWTEATDKWFPGTQFQFDIVAATLGADGKPVYNPASMFDGKNQTRTTHGKAAFDEWYHDTPGKNVVRKVPLLLTKTASGTYSYDSAKDGILLDPKDANSGRMFFPIDDGSAYATTADGFGNQGNPHNYHFTVELHTRFTYRGNEKFKFTGDDDVFVFINNQLVINIGGIHSVLEKEISLPDIASAIGLQVGTEYPLDFFQAERHVTQSNLRIDTTLELAPAVVH</sequence>
<dbReference type="PROSITE" id="PS51257">
    <property type="entry name" value="PROKAR_LIPOPROTEIN"/>
    <property type="match status" value="1"/>
</dbReference>
<dbReference type="InterPro" id="IPR037524">
    <property type="entry name" value="PA14/GLEYA"/>
</dbReference>
<dbReference type="Pfam" id="PF07691">
    <property type="entry name" value="PA14"/>
    <property type="match status" value="1"/>
</dbReference>
<dbReference type="InterPro" id="IPR051154">
    <property type="entry name" value="Prespore-cell_inducing_factor"/>
</dbReference>
<feature type="region of interest" description="Disordered" evidence="4">
    <location>
        <begin position="24"/>
        <end position="72"/>
    </location>
</feature>
<comment type="similarity">
    <text evidence="1">Belongs to the prespore-cell-inducing factor family.</text>
</comment>